<evidence type="ECO:0000313" key="1">
    <source>
        <dbReference type="EMBL" id="KUK43859.1"/>
    </source>
</evidence>
<dbReference type="EMBL" id="LGHB01000022">
    <property type="protein sequence ID" value="KUK95987.1"/>
    <property type="molecule type" value="Genomic_DNA"/>
</dbReference>
<dbReference type="Proteomes" id="UP000057043">
    <property type="component" value="Unassembled WGS sequence"/>
</dbReference>
<dbReference type="EMBL" id="LGFT01000044">
    <property type="protein sequence ID" value="KUK43859.1"/>
    <property type="molecule type" value="Genomic_DNA"/>
</dbReference>
<reference evidence="3 4" key="2">
    <citation type="journal article" date="2015" name="MBio">
        <title>Genome-Resolved Metagenomic Analysis Reveals Roles for Candidate Phyla and Other Microbial Community Members in Biogeochemical Transformations in Oil Reservoirs.</title>
        <authorList>
            <person name="Hu P."/>
            <person name="Tom L."/>
            <person name="Singh A."/>
            <person name="Thomas B.C."/>
            <person name="Baker B.J."/>
            <person name="Piceno Y.M."/>
            <person name="Andersen G.L."/>
            <person name="Banfield J.F."/>
        </authorList>
    </citation>
    <scope>NUCLEOTIDE SEQUENCE [LARGE SCALE GENOMIC DNA]</scope>
    <source>
        <strain evidence="1">57_489</strain>
    </source>
</reference>
<dbReference type="AlphaFoldDB" id="A0A101IIR9"/>
<organism evidence="2 3">
    <name type="scientific">Methanothrix harundinacea</name>
    <dbReference type="NCBI Taxonomy" id="301375"/>
    <lineage>
        <taxon>Archaea</taxon>
        <taxon>Methanobacteriati</taxon>
        <taxon>Methanobacteriota</taxon>
        <taxon>Stenosarchaea group</taxon>
        <taxon>Methanomicrobia</taxon>
        <taxon>Methanotrichales</taxon>
        <taxon>Methanotrichaceae</taxon>
        <taxon>Methanothrix</taxon>
    </lineage>
</organism>
<evidence type="ECO:0000313" key="2">
    <source>
        <dbReference type="EMBL" id="KUK95987.1"/>
    </source>
</evidence>
<dbReference type="InterPro" id="IPR027417">
    <property type="entry name" value="P-loop_NTPase"/>
</dbReference>
<name>A0A101IIR9_9EURY</name>
<sequence length="267" mass="30118">MQTKGLERRIAVLESIVSPSELDTRHLDDPVLWSAEVLGINPDPWQEEVLRSTSPRMLLNCSRQSGKSTTTAILALHKAIFSPKSFVVILSPSLRQSSELFRTIARLYGCAGEPVGAVGESALRLELENDSRILSLPGSESTIRGLAAVDLMIIDEAARVVDELYFSVRPMLAVSRGRLVALSTPWGKRGWWYREWSEGLNWEKWEIPASMCPRISPEFLEEERQTLGSWWFRQEYECEFVDADSQIFSTETIMKALSSGVKPLWGE</sequence>
<accession>A0A101IIR9</accession>
<evidence type="ECO:0000313" key="4">
    <source>
        <dbReference type="Proteomes" id="UP000057043"/>
    </source>
</evidence>
<dbReference type="Proteomes" id="UP000053961">
    <property type="component" value="Unassembled WGS sequence"/>
</dbReference>
<evidence type="ECO:0000313" key="3">
    <source>
        <dbReference type="Proteomes" id="UP000053961"/>
    </source>
</evidence>
<dbReference type="PATRIC" id="fig|301375.6.peg.550"/>
<gene>
    <name evidence="1" type="ORF">XD72_1759</name>
    <name evidence="2" type="ORF">XE07_1423</name>
</gene>
<protein>
    <submittedName>
        <fullName evidence="2">Uncharacterized protein</fullName>
    </submittedName>
</protein>
<dbReference type="Gene3D" id="3.40.50.300">
    <property type="entry name" value="P-loop containing nucleotide triphosphate hydrolases"/>
    <property type="match status" value="1"/>
</dbReference>
<proteinExistence type="predicted"/>
<dbReference type="Pfam" id="PF03237">
    <property type="entry name" value="Terminase_6N"/>
    <property type="match status" value="1"/>
</dbReference>
<dbReference type="SUPFAM" id="SSF52540">
    <property type="entry name" value="P-loop containing nucleoside triphosphate hydrolases"/>
    <property type="match status" value="1"/>
</dbReference>
<comment type="caution">
    <text evidence="2">The sequence shown here is derived from an EMBL/GenBank/DDBJ whole genome shotgun (WGS) entry which is preliminary data.</text>
</comment>
<reference evidence="2" key="1">
    <citation type="journal article" date="2015" name="MBio">
        <title>Genome-resolved metagenomic analysis reveals roles for candidate phyla and other microbial community members in biogeochemical transformations in oil reservoirs.</title>
        <authorList>
            <person name="Hu P."/>
            <person name="Tom L."/>
            <person name="Singh A."/>
            <person name="Thomas B.C."/>
            <person name="Baker B.J."/>
            <person name="Piceno Y.M."/>
            <person name="Andersen G.L."/>
            <person name="Banfield J.F."/>
        </authorList>
    </citation>
    <scope>NUCLEOTIDE SEQUENCE [LARGE SCALE GENOMIC DNA]</scope>
    <source>
        <strain evidence="2">56_747</strain>
    </source>
</reference>